<organism evidence="5 6">
    <name type="scientific">Strigamia maritima</name>
    <name type="common">European centipede</name>
    <name type="synonym">Geophilus maritimus</name>
    <dbReference type="NCBI Taxonomy" id="126957"/>
    <lineage>
        <taxon>Eukaryota</taxon>
        <taxon>Metazoa</taxon>
        <taxon>Ecdysozoa</taxon>
        <taxon>Arthropoda</taxon>
        <taxon>Myriapoda</taxon>
        <taxon>Chilopoda</taxon>
        <taxon>Pleurostigmophora</taxon>
        <taxon>Geophilomorpha</taxon>
        <taxon>Linotaeniidae</taxon>
        <taxon>Strigamia</taxon>
    </lineage>
</organism>
<dbReference type="InterPro" id="IPR036249">
    <property type="entry name" value="Thioredoxin-like_sf"/>
</dbReference>
<dbReference type="OMA" id="CVIAFID"/>
<feature type="domain" description="Thioredoxin" evidence="4">
    <location>
        <begin position="111"/>
        <end position="194"/>
    </location>
</feature>
<accession>T1IRL6</accession>
<dbReference type="InterPro" id="IPR013766">
    <property type="entry name" value="Thioredoxin_domain"/>
</dbReference>
<keyword evidence="2" id="KW-0175">Coiled coil</keyword>
<feature type="region of interest" description="Disordered" evidence="3">
    <location>
        <begin position="226"/>
        <end position="258"/>
    </location>
</feature>
<protein>
    <recommendedName>
        <fullName evidence="1">Thioredoxin domain-containing protein 9</fullName>
    </recommendedName>
</protein>
<dbReference type="Gene3D" id="3.40.30.10">
    <property type="entry name" value="Glutaredoxin"/>
    <property type="match status" value="1"/>
</dbReference>
<evidence type="ECO:0000256" key="1">
    <source>
        <dbReference type="ARBA" id="ARBA00026148"/>
    </source>
</evidence>
<evidence type="ECO:0000256" key="2">
    <source>
        <dbReference type="SAM" id="Coils"/>
    </source>
</evidence>
<evidence type="ECO:0000259" key="4">
    <source>
        <dbReference type="Pfam" id="PF00085"/>
    </source>
</evidence>
<reference evidence="5" key="2">
    <citation type="submission" date="2015-02" db="UniProtKB">
        <authorList>
            <consortium name="EnsemblMetazoa"/>
        </authorList>
    </citation>
    <scope>IDENTIFICATION</scope>
</reference>
<dbReference type="STRING" id="126957.T1IRL6"/>
<dbReference type="eggNOG" id="KOG1672">
    <property type="taxonomic scope" value="Eukaryota"/>
</dbReference>
<sequence length="258" mass="29769">MTSLPSRPCRGSRPFQAISTGQVLSESELFLLLSIQNSNSSEMEQALSEKLVQAARIVEDQVDAELERLEKLDDDDLEKLRRDKLDQMKKLSNQKQEWRKKGHGEYTEISEEKEFFEVCKQSDRVVCHFYRDDTLRCKIVDKHLSILSNSHIETRFVKLNVERAPFLCKRLRIRVLPTIALIKNGKTGDYIVGFDDLGGVDDFKTDMLEWRIARSSLIFYSGDLMTPPDSAKPQTKKSFVVQKKTIRSKDEDSSDDDE</sequence>
<dbReference type="Proteomes" id="UP000014500">
    <property type="component" value="Unassembled WGS sequence"/>
</dbReference>
<dbReference type="PANTHER" id="PTHR21148">
    <property type="entry name" value="THIOREDOXIN DOMAIN-CONTAINING PROTEIN 9"/>
    <property type="match status" value="1"/>
</dbReference>
<dbReference type="Pfam" id="PF00085">
    <property type="entry name" value="Thioredoxin"/>
    <property type="match status" value="1"/>
</dbReference>
<dbReference type="EMBL" id="JH431371">
    <property type="status" value="NOT_ANNOTATED_CDS"/>
    <property type="molecule type" value="Genomic_DNA"/>
</dbReference>
<dbReference type="SUPFAM" id="SSF52833">
    <property type="entry name" value="Thioredoxin-like"/>
    <property type="match status" value="1"/>
</dbReference>
<dbReference type="EnsemblMetazoa" id="SMAR003712-RA">
    <property type="protein sequence ID" value="SMAR003712-PA"/>
    <property type="gene ID" value="SMAR003712"/>
</dbReference>
<evidence type="ECO:0000313" key="5">
    <source>
        <dbReference type="EnsemblMetazoa" id="SMAR003712-PA"/>
    </source>
</evidence>
<dbReference type="PhylomeDB" id="T1IRL6"/>
<dbReference type="CDD" id="cd02989">
    <property type="entry name" value="Phd_like_TxnDC9"/>
    <property type="match status" value="1"/>
</dbReference>
<dbReference type="HOGENOM" id="CLU_072378_2_0_1"/>
<name>T1IRL6_STRMM</name>
<feature type="coiled-coil region" evidence="2">
    <location>
        <begin position="55"/>
        <end position="101"/>
    </location>
</feature>
<evidence type="ECO:0000313" key="6">
    <source>
        <dbReference type="Proteomes" id="UP000014500"/>
    </source>
</evidence>
<dbReference type="AlphaFoldDB" id="T1IRL6"/>
<proteinExistence type="predicted"/>
<reference evidence="6" key="1">
    <citation type="submission" date="2011-05" db="EMBL/GenBank/DDBJ databases">
        <authorList>
            <person name="Richards S.R."/>
            <person name="Qu J."/>
            <person name="Jiang H."/>
            <person name="Jhangiani S.N."/>
            <person name="Agravi P."/>
            <person name="Goodspeed R."/>
            <person name="Gross S."/>
            <person name="Mandapat C."/>
            <person name="Jackson L."/>
            <person name="Mathew T."/>
            <person name="Pu L."/>
            <person name="Thornton R."/>
            <person name="Saada N."/>
            <person name="Wilczek-Boney K.B."/>
            <person name="Lee S."/>
            <person name="Kovar C."/>
            <person name="Wu Y."/>
            <person name="Scherer S.E."/>
            <person name="Worley K.C."/>
            <person name="Muzny D.M."/>
            <person name="Gibbs R."/>
        </authorList>
    </citation>
    <scope>NUCLEOTIDE SEQUENCE</scope>
    <source>
        <strain evidence="6">Brora</strain>
    </source>
</reference>
<keyword evidence="6" id="KW-1185">Reference proteome</keyword>
<evidence type="ECO:0000256" key="3">
    <source>
        <dbReference type="SAM" id="MobiDB-lite"/>
    </source>
</evidence>